<dbReference type="GO" id="GO:0003700">
    <property type="term" value="F:DNA-binding transcription factor activity"/>
    <property type="evidence" value="ECO:0007669"/>
    <property type="project" value="InterPro"/>
</dbReference>
<feature type="compositionally biased region" description="Basic and acidic residues" evidence="2">
    <location>
        <begin position="136"/>
        <end position="146"/>
    </location>
</feature>
<dbReference type="SMART" id="SM00906">
    <property type="entry name" value="Fungal_trans"/>
    <property type="match status" value="1"/>
</dbReference>
<dbReference type="GO" id="GO:0006351">
    <property type="term" value="P:DNA-templated transcription"/>
    <property type="evidence" value="ECO:0007669"/>
    <property type="project" value="InterPro"/>
</dbReference>
<dbReference type="GO" id="GO:0008270">
    <property type="term" value="F:zinc ion binding"/>
    <property type="evidence" value="ECO:0007669"/>
    <property type="project" value="InterPro"/>
</dbReference>
<dbReference type="PANTHER" id="PTHR46910:SF38">
    <property type="entry name" value="ZN(2)-C6 FUNGAL-TYPE DOMAIN-CONTAINING PROTEIN"/>
    <property type="match status" value="1"/>
</dbReference>
<feature type="domain" description="Xylanolytic transcriptional activator regulatory" evidence="4">
    <location>
        <begin position="228"/>
        <end position="301"/>
    </location>
</feature>
<evidence type="ECO:0000313" key="6">
    <source>
        <dbReference type="Proteomes" id="UP000290288"/>
    </source>
</evidence>
<sequence>MKMDVENQGDPDNEEVSSTGGKSKLKGPDNSRVAMTRRPQFWQPLRWELGIETVNGMSSSQAISFALVKRFPPEDLCNILIDLYFTHSNTYFPLLHRPTFQKHWEDKLHETNFWFAASCLMLFAVGSRWCTDERVLGDPENRDGADHTPSPPSGQPGESKDEGPSEKPATDSDSPEKKWWTAGLPFFESARDVIHSNANPIHGASLFEVQTLALIGTFLRGTKTFPAAWLVVSTGLRRAIDAGAHRKQIYRGAPNIEDELWKRAFWNLVVFDRIGGVILGRSVGIGEEDFDVDLPSEVDDAYWEEAHGWKQPPNVPSTISAFNQLIKLTQIVAFTSRTIYAINKTKLFSGLIKGDWRNEVISQLNTALEEWVQGVPTHLKWSENMSDPVFYSQSAMLSNTYHLTRLLIYRPFIPLPPLLPQSLRDPAHAVSPAPIAFPSFAICLNSARDCTRTLEHQLRTQSWHMVHIPAFVNAAYTCAGLLLLALWDFKGQQKTLAKFQDAGVVDVEATRSTAGIDVEGGDIRTVLLSFKEKMEELLADIHLLIEALEWVKPRWEFVGPMV</sequence>
<dbReference type="InterPro" id="IPR007219">
    <property type="entry name" value="XnlR_reg_dom"/>
</dbReference>
<feature type="region of interest" description="Disordered" evidence="2">
    <location>
        <begin position="1"/>
        <end position="31"/>
    </location>
</feature>
<feature type="transmembrane region" description="Helical" evidence="3">
    <location>
        <begin position="468"/>
        <end position="489"/>
    </location>
</feature>
<accession>A0A4Q2DY08</accession>
<evidence type="ECO:0000313" key="5">
    <source>
        <dbReference type="EMBL" id="RXW25620.1"/>
    </source>
</evidence>
<dbReference type="EMBL" id="SDEE01000003">
    <property type="protein sequence ID" value="RXW25620.1"/>
    <property type="molecule type" value="Genomic_DNA"/>
</dbReference>
<keyword evidence="3" id="KW-1133">Transmembrane helix</keyword>
<protein>
    <recommendedName>
        <fullName evidence="4">Xylanolytic transcriptional activator regulatory domain-containing protein</fullName>
    </recommendedName>
</protein>
<dbReference type="CDD" id="cd12148">
    <property type="entry name" value="fungal_TF_MHR"/>
    <property type="match status" value="1"/>
</dbReference>
<dbReference type="AlphaFoldDB" id="A0A4Q2DY08"/>
<proteinExistence type="predicted"/>
<feature type="compositionally biased region" description="Basic and acidic residues" evidence="2">
    <location>
        <begin position="158"/>
        <end position="177"/>
    </location>
</feature>
<keyword evidence="3" id="KW-0812">Transmembrane</keyword>
<name>A0A4Q2DY08_9AGAR</name>
<dbReference type="OrthoDB" id="4456959at2759"/>
<organism evidence="5 6">
    <name type="scientific">Candolleomyces aberdarensis</name>
    <dbReference type="NCBI Taxonomy" id="2316362"/>
    <lineage>
        <taxon>Eukaryota</taxon>
        <taxon>Fungi</taxon>
        <taxon>Dikarya</taxon>
        <taxon>Basidiomycota</taxon>
        <taxon>Agaricomycotina</taxon>
        <taxon>Agaricomycetes</taxon>
        <taxon>Agaricomycetidae</taxon>
        <taxon>Agaricales</taxon>
        <taxon>Agaricineae</taxon>
        <taxon>Psathyrellaceae</taxon>
        <taxon>Candolleomyces</taxon>
    </lineage>
</organism>
<comment type="caution">
    <text evidence="5">The sequence shown here is derived from an EMBL/GenBank/DDBJ whole genome shotgun (WGS) entry which is preliminary data.</text>
</comment>
<dbReference type="Pfam" id="PF04082">
    <property type="entry name" value="Fungal_trans"/>
    <property type="match status" value="1"/>
</dbReference>
<dbReference type="GO" id="GO:0003677">
    <property type="term" value="F:DNA binding"/>
    <property type="evidence" value="ECO:0007669"/>
    <property type="project" value="InterPro"/>
</dbReference>
<keyword evidence="6" id="KW-1185">Reference proteome</keyword>
<keyword evidence="3" id="KW-0472">Membrane</keyword>
<evidence type="ECO:0000256" key="1">
    <source>
        <dbReference type="ARBA" id="ARBA00023242"/>
    </source>
</evidence>
<dbReference type="PANTHER" id="PTHR46910">
    <property type="entry name" value="TRANSCRIPTION FACTOR PDR1"/>
    <property type="match status" value="1"/>
</dbReference>
<dbReference type="Proteomes" id="UP000290288">
    <property type="component" value="Unassembled WGS sequence"/>
</dbReference>
<evidence type="ECO:0000256" key="2">
    <source>
        <dbReference type="SAM" id="MobiDB-lite"/>
    </source>
</evidence>
<dbReference type="InterPro" id="IPR050987">
    <property type="entry name" value="AtrR-like"/>
</dbReference>
<evidence type="ECO:0000259" key="4">
    <source>
        <dbReference type="SMART" id="SM00906"/>
    </source>
</evidence>
<gene>
    <name evidence="5" type="ORF">EST38_g269</name>
</gene>
<evidence type="ECO:0000256" key="3">
    <source>
        <dbReference type="SAM" id="Phobius"/>
    </source>
</evidence>
<reference evidence="5 6" key="1">
    <citation type="submission" date="2019-01" db="EMBL/GenBank/DDBJ databases">
        <title>Draft genome sequence of Psathyrella aberdarensis IHI B618.</title>
        <authorList>
            <person name="Buettner E."/>
            <person name="Kellner H."/>
        </authorList>
    </citation>
    <scope>NUCLEOTIDE SEQUENCE [LARGE SCALE GENOMIC DNA]</scope>
    <source>
        <strain evidence="5 6">IHI B618</strain>
    </source>
</reference>
<keyword evidence="1" id="KW-0539">Nucleus</keyword>
<feature type="region of interest" description="Disordered" evidence="2">
    <location>
        <begin position="136"/>
        <end position="177"/>
    </location>
</feature>